<reference evidence="4 5" key="1">
    <citation type="submission" date="2015-04" db="EMBL/GenBank/DDBJ databases">
        <title>Draft Genome Sequence of the Novel Agar-Digesting Marine Bacterium Q1.</title>
        <authorList>
            <person name="Li Y."/>
            <person name="Li D."/>
            <person name="Chen G."/>
            <person name="Du Z."/>
        </authorList>
    </citation>
    <scope>NUCLEOTIDE SEQUENCE [LARGE SCALE GENOMIC DNA]</scope>
    <source>
        <strain evidence="4 5">Q1</strain>
    </source>
</reference>
<keyword evidence="1" id="KW-0560">Oxidoreductase</keyword>
<dbReference type="InterPro" id="IPR013328">
    <property type="entry name" value="6PGD_dom2"/>
</dbReference>
<feature type="domain" description="Mannitol dehydrogenase N-terminal" evidence="2">
    <location>
        <begin position="34"/>
        <end position="279"/>
    </location>
</feature>
<accession>A0A0J8JH67</accession>
<protein>
    <recommendedName>
        <fullName evidence="6">Mannitol dehydrogenase</fullName>
    </recommendedName>
</protein>
<dbReference type="STRING" id="1513271.XM47_18110"/>
<dbReference type="PANTHER" id="PTHR43362">
    <property type="entry name" value="MANNITOL DEHYDROGENASE DSF1-RELATED"/>
    <property type="match status" value="1"/>
</dbReference>
<evidence type="ECO:0000256" key="1">
    <source>
        <dbReference type="ARBA" id="ARBA00023002"/>
    </source>
</evidence>
<dbReference type="PATRIC" id="fig|1513271.3.peg.3715"/>
<dbReference type="InterPro" id="IPR008927">
    <property type="entry name" value="6-PGluconate_DH-like_C_sf"/>
</dbReference>
<feature type="domain" description="Mannitol dehydrogenase C-terminal" evidence="3">
    <location>
        <begin position="287"/>
        <end position="478"/>
    </location>
</feature>
<dbReference type="AlphaFoldDB" id="A0A0J8JH67"/>
<dbReference type="PANTHER" id="PTHR43362:SF1">
    <property type="entry name" value="MANNITOL DEHYDROGENASE 2-RELATED"/>
    <property type="match status" value="1"/>
</dbReference>
<evidence type="ECO:0008006" key="6">
    <source>
        <dbReference type="Google" id="ProtNLM"/>
    </source>
</evidence>
<evidence type="ECO:0000259" key="3">
    <source>
        <dbReference type="Pfam" id="PF08125"/>
    </source>
</evidence>
<dbReference type="InterPro" id="IPR013118">
    <property type="entry name" value="Mannitol_DH_C"/>
</dbReference>
<name>A0A0J8JH67_9ALTE</name>
<dbReference type="SUPFAM" id="SSF48179">
    <property type="entry name" value="6-phosphogluconate dehydrogenase C-terminal domain-like"/>
    <property type="match status" value="1"/>
</dbReference>
<dbReference type="GO" id="GO:0016616">
    <property type="term" value="F:oxidoreductase activity, acting on the CH-OH group of donors, NAD or NADP as acceptor"/>
    <property type="evidence" value="ECO:0007669"/>
    <property type="project" value="TreeGrafter"/>
</dbReference>
<dbReference type="PRINTS" id="PR00084">
    <property type="entry name" value="MTLDHDRGNASE"/>
</dbReference>
<dbReference type="EMBL" id="LAZL01000044">
    <property type="protein sequence ID" value="KMT63736.1"/>
    <property type="molecule type" value="Genomic_DNA"/>
</dbReference>
<gene>
    <name evidence="4" type="ORF">XM47_18110</name>
</gene>
<keyword evidence="5" id="KW-1185">Reference proteome</keyword>
<organism evidence="4 5">
    <name type="scientific">Catenovulum maritimum</name>
    <dbReference type="NCBI Taxonomy" id="1513271"/>
    <lineage>
        <taxon>Bacteria</taxon>
        <taxon>Pseudomonadati</taxon>
        <taxon>Pseudomonadota</taxon>
        <taxon>Gammaproteobacteria</taxon>
        <taxon>Alteromonadales</taxon>
        <taxon>Alteromonadaceae</taxon>
        <taxon>Catenovulum</taxon>
    </lineage>
</organism>
<comment type="caution">
    <text evidence="4">The sequence shown here is derived from an EMBL/GenBank/DDBJ whole genome shotgun (WGS) entry which is preliminary data.</text>
</comment>
<dbReference type="OrthoDB" id="271711at2"/>
<dbReference type="Pfam" id="PF01232">
    <property type="entry name" value="Mannitol_dh"/>
    <property type="match status" value="1"/>
</dbReference>
<proteinExistence type="predicted"/>
<dbReference type="Proteomes" id="UP000037600">
    <property type="component" value="Unassembled WGS sequence"/>
</dbReference>
<dbReference type="InterPro" id="IPR013131">
    <property type="entry name" value="Mannitol_DH_N"/>
</dbReference>
<dbReference type="RefSeq" id="WP_077066617.1">
    <property type="nucleotide sequence ID" value="NZ_KQ130514.1"/>
</dbReference>
<evidence type="ECO:0000313" key="5">
    <source>
        <dbReference type="Proteomes" id="UP000037600"/>
    </source>
</evidence>
<dbReference type="Gene3D" id="1.10.1040.10">
    <property type="entry name" value="N-(1-d-carboxylethyl)-l-norvaline Dehydrogenase, domain 2"/>
    <property type="match status" value="1"/>
</dbReference>
<sequence>MKLSNETLGLLREKSQFSEQVDLPKYDREKTKIGIVHLGLGAFHRSHQAYYTECALNQFGGDWGICGVSMRSTWLKESLDPQDCLYTIAKMDVTSEYQVIGALKEVLVAAKQVDQVLARMSHADTKVVTLTVTEKGYCLNSDGKIDLTHPGIQHDIATPSAPQTAIGLLVESLKTRQQNSIEAFTVIACDNLPENGSKLKAAVVQLAQQQDQALADWIQSHVCFPSTMVDSITPKTEDSEIERISAVLTVQDDAPVQREMFTQWVIEDEIKGEVPAWDKVGVIFTNDVSAFEHTKLRILNGLHSTLAYMGRLAGYELVSQAVADPKLKAFLLRMVANEVIPSIKPPQGLDLTQYSRDIIKRFENPKVAHQLEQIACDGSIKIPVRILEPLQQNLSNGVEVKDYYLVVAAWIRFIWNKQQTSAQFNDPRADELLSLVAQFTGDAAQDIELFLSVPNLLPNAFADNQSFKQNLVAAYQAVIAAGDDFTSVLD</sequence>
<dbReference type="InterPro" id="IPR036291">
    <property type="entry name" value="NAD(P)-bd_dom_sf"/>
</dbReference>
<dbReference type="Pfam" id="PF08125">
    <property type="entry name" value="Mannitol_dh_C"/>
    <property type="match status" value="1"/>
</dbReference>
<dbReference type="Gene3D" id="3.40.50.720">
    <property type="entry name" value="NAD(P)-binding Rossmann-like Domain"/>
    <property type="match status" value="1"/>
</dbReference>
<dbReference type="InterPro" id="IPR000669">
    <property type="entry name" value="Mannitol_DH"/>
</dbReference>
<evidence type="ECO:0000313" key="4">
    <source>
        <dbReference type="EMBL" id="KMT63736.1"/>
    </source>
</evidence>
<dbReference type="InterPro" id="IPR050988">
    <property type="entry name" value="Mannitol_DH/Oxidoreductase"/>
</dbReference>
<evidence type="ECO:0000259" key="2">
    <source>
        <dbReference type="Pfam" id="PF01232"/>
    </source>
</evidence>
<dbReference type="SUPFAM" id="SSF51735">
    <property type="entry name" value="NAD(P)-binding Rossmann-fold domains"/>
    <property type="match status" value="1"/>
</dbReference>